<comment type="subcellular location">
    <subcellularLocation>
        <location evidence="1">Cell membrane</location>
        <topology evidence="1">Multi-pass membrane protein</topology>
    </subcellularLocation>
</comment>
<dbReference type="RefSeq" id="WP_064208409.1">
    <property type="nucleotide sequence ID" value="NZ_LVKC01000003.1"/>
</dbReference>
<keyword evidence="5 8" id="KW-1133">Transmembrane helix</keyword>
<reference evidence="11" key="1">
    <citation type="submission" date="2016-03" db="EMBL/GenBank/DDBJ databases">
        <authorList>
            <person name="Johnson T.J."/>
            <person name="Youmans B."/>
            <person name="Case K."/>
            <person name="Noll S."/>
        </authorList>
    </citation>
    <scope>NUCLEOTIDE SEQUENCE [LARGE SCALE GENOMIC DNA]</scope>
    <source>
        <strain evidence="11">UMNLAv8</strain>
    </source>
</reference>
<keyword evidence="2" id="KW-1003">Cell membrane</keyword>
<evidence type="ECO:0000256" key="3">
    <source>
        <dbReference type="ARBA" id="ARBA00022519"/>
    </source>
</evidence>
<evidence type="ECO:0000256" key="4">
    <source>
        <dbReference type="ARBA" id="ARBA00022692"/>
    </source>
</evidence>
<dbReference type="AlphaFoldDB" id="A0A179C480"/>
<dbReference type="Proteomes" id="UP000078520">
    <property type="component" value="Unassembled WGS sequence"/>
</dbReference>
<organism evidence="10 11">
    <name type="scientific">Ligilactobacillus aviarius</name>
    <dbReference type="NCBI Taxonomy" id="1606"/>
    <lineage>
        <taxon>Bacteria</taxon>
        <taxon>Bacillati</taxon>
        <taxon>Bacillota</taxon>
        <taxon>Bacilli</taxon>
        <taxon>Lactobacillales</taxon>
        <taxon>Lactobacillaceae</taxon>
        <taxon>Ligilactobacillus</taxon>
    </lineage>
</organism>
<dbReference type="PANTHER" id="PTHR34390">
    <property type="entry name" value="UPF0442 PROTEIN YJJB-RELATED"/>
    <property type="match status" value="1"/>
</dbReference>
<name>A0A179C480_9LACO</name>
<evidence type="ECO:0000259" key="9">
    <source>
        <dbReference type="Pfam" id="PF12821"/>
    </source>
</evidence>
<dbReference type="EMBL" id="LVKI01000052">
    <property type="protein sequence ID" value="OAQ06728.1"/>
    <property type="molecule type" value="Genomic_DNA"/>
</dbReference>
<sequence length="158" mass="16997">MNILPITGDGLLVHFLFSYIATMGFGILINIPHNALLGCGAVGSLGWMTYILIFHAHLGTMLANLSGALVVGLGAAIMARVKKMPMILFNVPGMVPLVPGSQSYKAIYNFAFGRNSIALHYLVQVAMIAGAIAMGFFLAEMITRMYYRIKGSVKDKAV</sequence>
<dbReference type="Pfam" id="PF12821">
    <property type="entry name" value="ThrE_2"/>
    <property type="match status" value="1"/>
</dbReference>
<accession>A0A179C480</accession>
<feature type="transmembrane region" description="Helical" evidence="8">
    <location>
        <begin position="12"/>
        <end position="29"/>
    </location>
</feature>
<gene>
    <name evidence="10" type="ORF">A3O14_07630</name>
</gene>
<comment type="similarity">
    <text evidence="7">Belongs to the ThrE exporter (TC 2.A.79) family.</text>
</comment>
<dbReference type="OrthoDB" id="9810047at2"/>
<dbReference type="InterPro" id="IPR050539">
    <property type="entry name" value="ThrE_Dicarb/AminoAcid_Exp"/>
</dbReference>
<feature type="domain" description="Threonine/Serine exporter ThrE" evidence="9">
    <location>
        <begin position="15"/>
        <end position="142"/>
    </location>
</feature>
<protein>
    <recommendedName>
        <fullName evidence="9">Threonine/Serine exporter ThrE domain-containing protein</fullName>
    </recommendedName>
</protein>
<dbReference type="InterPro" id="IPR024528">
    <property type="entry name" value="ThrE_2"/>
</dbReference>
<dbReference type="PANTHER" id="PTHR34390:SF1">
    <property type="entry name" value="SUCCINATE TRANSPORTER SUBUNIT YJJB-RELATED"/>
    <property type="match status" value="1"/>
</dbReference>
<evidence type="ECO:0000256" key="1">
    <source>
        <dbReference type="ARBA" id="ARBA00004651"/>
    </source>
</evidence>
<keyword evidence="4 8" id="KW-0812">Transmembrane</keyword>
<dbReference type="GO" id="GO:0005886">
    <property type="term" value="C:plasma membrane"/>
    <property type="evidence" value="ECO:0007669"/>
    <property type="project" value="UniProtKB-SubCell"/>
</dbReference>
<evidence type="ECO:0000256" key="7">
    <source>
        <dbReference type="ARBA" id="ARBA00034125"/>
    </source>
</evidence>
<evidence type="ECO:0000256" key="2">
    <source>
        <dbReference type="ARBA" id="ARBA00022475"/>
    </source>
</evidence>
<evidence type="ECO:0000313" key="11">
    <source>
        <dbReference type="Proteomes" id="UP000078520"/>
    </source>
</evidence>
<evidence type="ECO:0000313" key="10">
    <source>
        <dbReference type="EMBL" id="OAQ06728.1"/>
    </source>
</evidence>
<evidence type="ECO:0000256" key="8">
    <source>
        <dbReference type="SAM" id="Phobius"/>
    </source>
</evidence>
<proteinExistence type="inferred from homology"/>
<keyword evidence="3" id="KW-0997">Cell inner membrane</keyword>
<evidence type="ECO:0000256" key="5">
    <source>
        <dbReference type="ARBA" id="ARBA00022989"/>
    </source>
</evidence>
<evidence type="ECO:0000256" key="6">
    <source>
        <dbReference type="ARBA" id="ARBA00023136"/>
    </source>
</evidence>
<comment type="caution">
    <text evidence="10">The sequence shown here is derived from an EMBL/GenBank/DDBJ whole genome shotgun (WGS) entry which is preliminary data.</text>
</comment>
<keyword evidence="6 8" id="KW-0472">Membrane</keyword>
<dbReference type="GO" id="GO:0015744">
    <property type="term" value="P:succinate transport"/>
    <property type="evidence" value="ECO:0007669"/>
    <property type="project" value="TreeGrafter"/>
</dbReference>
<feature type="transmembrane region" description="Helical" evidence="8">
    <location>
        <begin position="35"/>
        <end position="54"/>
    </location>
</feature>
<feature type="transmembrane region" description="Helical" evidence="8">
    <location>
        <begin position="118"/>
        <end position="139"/>
    </location>
</feature>